<dbReference type="PANTHER" id="PTHR43390">
    <property type="entry name" value="SIGNAL PEPTIDASE I"/>
    <property type="match status" value="1"/>
</dbReference>
<dbReference type="Proteomes" id="UP000637628">
    <property type="component" value="Unassembled WGS sequence"/>
</dbReference>
<dbReference type="CDD" id="cd06530">
    <property type="entry name" value="S26_SPase_I"/>
    <property type="match status" value="1"/>
</dbReference>
<comment type="similarity">
    <text evidence="2 3">Belongs to the peptidase S26 family.</text>
</comment>
<organism evidence="5 6">
    <name type="scientific">Paractinoplanes durhamensis</name>
    <dbReference type="NCBI Taxonomy" id="113563"/>
    <lineage>
        <taxon>Bacteria</taxon>
        <taxon>Bacillati</taxon>
        <taxon>Actinomycetota</taxon>
        <taxon>Actinomycetes</taxon>
        <taxon>Micromonosporales</taxon>
        <taxon>Micromonosporaceae</taxon>
        <taxon>Paractinoplanes</taxon>
    </lineage>
</organism>
<evidence type="ECO:0000313" key="6">
    <source>
        <dbReference type="Proteomes" id="UP000637628"/>
    </source>
</evidence>
<comment type="catalytic activity">
    <reaction evidence="3">
        <text>Cleavage of hydrophobic, N-terminal signal or leader sequences from secreted and periplasmic proteins.</text>
        <dbReference type="EC" id="3.4.21.89"/>
    </reaction>
</comment>
<keyword evidence="3" id="KW-0472">Membrane</keyword>
<dbReference type="PANTHER" id="PTHR43390:SF1">
    <property type="entry name" value="CHLOROPLAST PROCESSING PEPTIDASE"/>
    <property type="match status" value="1"/>
</dbReference>
<evidence type="ECO:0000259" key="4">
    <source>
        <dbReference type="Pfam" id="PF10502"/>
    </source>
</evidence>
<keyword evidence="3" id="KW-0645">Protease</keyword>
<keyword evidence="3" id="KW-0378">Hydrolase</keyword>
<feature type="domain" description="Peptidase S26" evidence="4">
    <location>
        <begin position="9"/>
        <end position="134"/>
    </location>
</feature>
<dbReference type="InterPro" id="IPR036286">
    <property type="entry name" value="LexA/Signal_pep-like_sf"/>
</dbReference>
<feature type="transmembrane region" description="Helical" evidence="3">
    <location>
        <begin position="150"/>
        <end position="170"/>
    </location>
</feature>
<dbReference type="EMBL" id="BOML01000035">
    <property type="protein sequence ID" value="GIE03039.1"/>
    <property type="molecule type" value="Genomic_DNA"/>
</dbReference>
<evidence type="ECO:0000256" key="1">
    <source>
        <dbReference type="ARBA" id="ARBA00004401"/>
    </source>
</evidence>
<reference evidence="5 6" key="1">
    <citation type="submission" date="2021-01" db="EMBL/GenBank/DDBJ databases">
        <title>Whole genome shotgun sequence of Actinoplanes durhamensis NBRC 14914.</title>
        <authorList>
            <person name="Komaki H."/>
            <person name="Tamura T."/>
        </authorList>
    </citation>
    <scope>NUCLEOTIDE SEQUENCE [LARGE SCALE GENOMIC DNA]</scope>
    <source>
        <strain evidence="5 6">NBRC 14914</strain>
    </source>
</reference>
<name>A0ABQ3YZS7_9ACTN</name>
<dbReference type="Pfam" id="PF10502">
    <property type="entry name" value="Peptidase_S26"/>
    <property type="match status" value="1"/>
</dbReference>
<gene>
    <name evidence="5" type="ORF">Adu01nite_43890</name>
</gene>
<dbReference type="InterPro" id="IPR019533">
    <property type="entry name" value="Peptidase_S26"/>
</dbReference>
<comment type="subcellular location">
    <subcellularLocation>
        <location evidence="1">Cell membrane</location>
        <topology evidence="1">Single-pass type II membrane protein</topology>
    </subcellularLocation>
    <subcellularLocation>
        <location evidence="3">Membrane</location>
        <topology evidence="3">Single-pass type II membrane protein</topology>
    </subcellularLocation>
</comment>
<keyword evidence="3" id="KW-0812">Transmembrane</keyword>
<comment type="caution">
    <text evidence="5">The sequence shown here is derived from an EMBL/GenBank/DDBJ whole genome shotgun (WGS) entry which is preliminary data.</text>
</comment>
<keyword evidence="3" id="KW-1133">Transmembrane helix</keyword>
<evidence type="ECO:0000256" key="3">
    <source>
        <dbReference type="RuleBase" id="RU362042"/>
    </source>
</evidence>
<evidence type="ECO:0000256" key="2">
    <source>
        <dbReference type="ARBA" id="ARBA00009370"/>
    </source>
</evidence>
<dbReference type="EC" id="3.4.21.89" evidence="3"/>
<dbReference type="SUPFAM" id="SSF51306">
    <property type="entry name" value="LexA/Signal peptidase"/>
    <property type="match status" value="1"/>
</dbReference>
<dbReference type="NCBIfam" id="TIGR02227">
    <property type="entry name" value="sigpep_I_bact"/>
    <property type="match status" value="1"/>
</dbReference>
<protein>
    <recommendedName>
        <fullName evidence="3">Signal peptidase I</fullName>
        <ecNumber evidence="3">3.4.21.89</ecNumber>
    </recommendedName>
</protein>
<accession>A0ABQ3YZS7</accession>
<evidence type="ECO:0000313" key="5">
    <source>
        <dbReference type="EMBL" id="GIE03039.1"/>
    </source>
</evidence>
<dbReference type="Gene3D" id="2.10.109.10">
    <property type="entry name" value="Umud Fragment, subunit A"/>
    <property type="match status" value="1"/>
</dbReference>
<sequence length="192" mass="20001">MLIGAAGVFLLRYRVYQVPTTSMTPAIEPGNRIVVDTWSRTTHRGDMVLVTGEGTDLVKRVAATGGEVAACCDPSGHLQMDGVPLALTPSGDEPFSVRVPAGHLFLLGDNLTASVDSRATGTVPSSDVLGRVVALAYPARLFPDRAAGTLRLVVLAGLLGLSSVLLAALLTPLARGHSNQDPRTPGKPRPTS</sequence>
<dbReference type="InterPro" id="IPR000223">
    <property type="entry name" value="Pept_S26A_signal_pept_1"/>
</dbReference>
<dbReference type="PRINTS" id="PR00727">
    <property type="entry name" value="LEADERPTASE"/>
</dbReference>
<proteinExistence type="inferred from homology"/>
<keyword evidence="6" id="KW-1185">Reference proteome</keyword>